<organism evidence="1">
    <name type="scientific">Candidatus Tisiphia endosymbiont of Sergentomyia squamirostris</name>
    <dbReference type="NCBI Taxonomy" id="3113639"/>
    <lineage>
        <taxon>Bacteria</taxon>
        <taxon>Pseudomonadati</taxon>
        <taxon>Pseudomonadota</taxon>
        <taxon>Alphaproteobacteria</taxon>
        <taxon>Rickettsiales</taxon>
        <taxon>Rickettsiaceae</taxon>
        <taxon>Rickettsieae</taxon>
        <taxon>Candidatus Tisiphia</taxon>
    </lineage>
</organism>
<evidence type="ECO:0000313" key="1">
    <source>
        <dbReference type="EMBL" id="BFD46331.1"/>
    </source>
</evidence>
<dbReference type="InterPro" id="IPR029063">
    <property type="entry name" value="SAM-dependent_MTases_sf"/>
</dbReference>
<proteinExistence type="predicted"/>
<dbReference type="AlphaFoldDB" id="A0AAT9G945"/>
<dbReference type="SUPFAM" id="SSF53335">
    <property type="entry name" value="S-adenosyl-L-methionine-dependent methyltransferases"/>
    <property type="match status" value="1"/>
</dbReference>
<dbReference type="Gene3D" id="3.40.50.150">
    <property type="entry name" value="Vaccinia Virus protein VP39"/>
    <property type="match status" value="1"/>
</dbReference>
<dbReference type="EMBL" id="AP029170">
    <property type="protein sequence ID" value="BFD46331.1"/>
    <property type="molecule type" value="Genomic_DNA"/>
</dbReference>
<sequence length="614" mass="70634">MKILLLTDMPPCHNFTAGLVLDRLVRFLPVEQIAICSIVHPHLKPIIPKELEIIPHLKLIKPREMAPRRLWGKAGRLLAFVFELIQATRVKYSILPKIVNFAKQQQVDALWVVLEGQTIIRLAKPLSCKLALPLFTQVWDPLEWWLRENNIDAYTRRRLLAEFDEVIKHSKSCASASWAMSKTYSHKYGVRSIPIIASLPDKFAKIPATKPHENRNEFIIAIAGQLYAQDAWQCLINTLNQVNWSIAGRRIRLRVLGAYFQVYTQSPTNFEYLGWQSQEETINFLEDSDLLYMPYWFSEEYRLEATNSFPGKLVSYFAAGRPVFCHAPYYASPTRYIAKHNAGILCTSMDSLVVLQKLEHAILNTTSYAIVTKNATSCFLMDFTLEHMQKTFFEFLGLDSASKNNLKNKFSEVYDKNIFGGSVSRSGEGSDLLQTEIVRNEIPKIIREFKIKTFLDAPCGDWYWMQKTELEVKQYIGVDIVDALIEKNKEEFGNATRIFKVLNLTKDTLPRADLIFSRDLLVHLNFEDAFKVIANFKKSGATYLLTTTFVNRGLNEELKETFWRVLNLQQPPFNFPKPILLVNEGCTEDGGLYSDKSLGLWLLKDILLSFRQVM</sequence>
<dbReference type="Gene3D" id="3.40.50.2000">
    <property type="entry name" value="Glycogen Phosphorylase B"/>
    <property type="match status" value="1"/>
</dbReference>
<accession>A0AAT9G945</accession>
<name>A0AAT9G945_9RICK</name>
<protein>
    <submittedName>
        <fullName evidence="1">Uncharacterized protein</fullName>
    </submittedName>
</protein>
<gene>
    <name evidence="1" type="ORF">DMENIID0002_09770</name>
</gene>
<reference evidence="1" key="1">
    <citation type="submission" date="2024-01" db="EMBL/GenBank/DDBJ databases">
        <title>Sequencing the genomes of a sandfly, Sergentomyia squamirostris, and its two endosymbionts.</title>
        <authorList>
            <person name="Itokawa K."/>
            <person name="Sanjoba C."/>
        </authorList>
    </citation>
    <scope>NUCLEOTIDE SEQUENCE</scope>
    <source>
        <strain evidence="1">RiSSQ</strain>
    </source>
</reference>
<dbReference type="SUPFAM" id="SSF53756">
    <property type="entry name" value="UDP-Glycosyltransferase/glycogen phosphorylase"/>
    <property type="match status" value="1"/>
</dbReference>